<comment type="caution">
    <text evidence="2">The sequence shown here is derived from an EMBL/GenBank/DDBJ whole genome shotgun (WGS) entry which is preliminary data.</text>
</comment>
<dbReference type="Proteomes" id="UP000821866">
    <property type="component" value="Unassembled WGS sequence"/>
</dbReference>
<gene>
    <name evidence="2" type="ORF">HPB51_027764</name>
</gene>
<proteinExistence type="predicted"/>
<feature type="region of interest" description="Disordered" evidence="1">
    <location>
        <begin position="1"/>
        <end position="54"/>
    </location>
</feature>
<feature type="region of interest" description="Disordered" evidence="1">
    <location>
        <begin position="91"/>
        <end position="122"/>
    </location>
</feature>
<evidence type="ECO:0000256" key="1">
    <source>
        <dbReference type="SAM" id="MobiDB-lite"/>
    </source>
</evidence>
<reference evidence="2" key="2">
    <citation type="submission" date="2021-09" db="EMBL/GenBank/DDBJ databases">
        <authorList>
            <person name="Jia N."/>
            <person name="Wang J."/>
            <person name="Shi W."/>
            <person name="Du L."/>
            <person name="Sun Y."/>
            <person name="Zhan W."/>
            <person name="Jiang J."/>
            <person name="Wang Q."/>
            <person name="Zhang B."/>
            <person name="Ji P."/>
            <person name="Sakyi L.B."/>
            <person name="Cui X."/>
            <person name="Yuan T."/>
            <person name="Jiang B."/>
            <person name="Yang W."/>
            <person name="Lam T.T.-Y."/>
            <person name="Chang Q."/>
            <person name="Ding S."/>
            <person name="Wang X."/>
            <person name="Zhu J."/>
            <person name="Ruan X."/>
            <person name="Zhao L."/>
            <person name="Wei J."/>
            <person name="Que T."/>
            <person name="Du C."/>
            <person name="Cheng J."/>
            <person name="Dai P."/>
            <person name="Han X."/>
            <person name="Huang E."/>
            <person name="Gao Y."/>
            <person name="Liu J."/>
            <person name="Shao H."/>
            <person name="Ye R."/>
            <person name="Li L."/>
            <person name="Wei W."/>
            <person name="Wang X."/>
            <person name="Wang C."/>
            <person name="Huo Q."/>
            <person name="Li W."/>
            <person name="Guo W."/>
            <person name="Chen H."/>
            <person name="Chen S."/>
            <person name="Zhou L."/>
            <person name="Zhou L."/>
            <person name="Ni X."/>
            <person name="Tian J."/>
            <person name="Zhou Y."/>
            <person name="Sheng Y."/>
            <person name="Liu T."/>
            <person name="Pan Y."/>
            <person name="Xia L."/>
            <person name="Li J."/>
            <person name="Zhao F."/>
            <person name="Cao W."/>
        </authorList>
    </citation>
    <scope>NUCLEOTIDE SEQUENCE</scope>
    <source>
        <strain evidence="2">Rmic-2018</strain>
        <tissue evidence="2">Larvae</tissue>
    </source>
</reference>
<protein>
    <submittedName>
        <fullName evidence="2">Uncharacterized protein</fullName>
    </submittedName>
</protein>
<dbReference type="AlphaFoldDB" id="A0A9J6CZ04"/>
<accession>A0A9J6CZ04</accession>
<evidence type="ECO:0000313" key="3">
    <source>
        <dbReference type="Proteomes" id="UP000821866"/>
    </source>
</evidence>
<evidence type="ECO:0000313" key="2">
    <source>
        <dbReference type="EMBL" id="KAH7963994.1"/>
    </source>
</evidence>
<keyword evidence="3" id="KW-1185">Reference proteome</keyword>
<feature type="compositionally biased region" description="Polar residues" evidence="1">
    <location>
        <begin position="95"/>
        <end position="105"/>
    </location>
</feature>
<dbReference type="EMBL" id="JABSTU010004358">
    <property type="protein sequence ID" value="KAH7963994.1"/>
    <property type="molecule type" value="Genomic_DNA"/>
</dbReference>
<sequence length="122" mass="13463">MRASTATHFLGRPAPGSVERGMHGPIDKPLPFLPWRIRGPPRAGRSPPQKRGDPRFLFHEIAQASFASTACHRTPKCDPAAYFSQQMEPGAPYLRNTSHVHQSRCQGPLSAPEPRTSLLEAE</sequence>
<organism evidence="2 3">
    <name type="scientific">Rhipicephalus microplus</name>
    <name type="common">Cattle tick</name>
    <name type="synonym">Boophilus microplus</name>
    <dbReference type="NCBI Taxonomy" id="6941"/>
    <lineage>
        <taxon>Eukaryota</taxon>
        <taxon>Metazoa</taxon>
        <taxon>Ecdysozoa</taxon>
        <taxon>Arthropoda</taxon>
        <taxon>Chelicerata</taxon>
        <taxon>Arachnida</taxon>
        <taxon>Acari</taxon>
        <taxon>Parasitiformes</taxon>
        <taxon>Ixodida</taxon>
        <taxon>Ixodoidea</taxon>
        <taxon>Ixodidae</taxon>
        <taxon>Rhipicephalinae</taxon>
        <taxon>Rhipicephalus</taxon>
        <taxon>Boophilus</taxon>
    </lineage>
</organism>
<name>A0A9J6CZ04_RHIMP</name>
<reference evidence="2" key="1">
    <citation type="journal article" date="2020" name="Cell">
        <title>Large-Scale Comparative Analyses of Tick Genomes Elucidate Their Genetic Diversity and Vector Capacities.</title>
        <authorList>
            <consortium name="Tick Genome and Microbiome Consortium (TIGMIC)"/>
            <person name="Jia N."/>
            <person name="Wang J."/>
            <person name="Shi W."/>
            <person name="Du L."/>
            <person name="Sun Y."/>
            <person name="Zhan W."/>
            <person name="Jiang J.F."/>
            <person name="Wang Q."/>
            <person name="Zhang B."/>
            <person name="Ji P."/>
            <person name="Bell-Sakyi L."/>
            <person name="Cui X.M."/>
            <person name="Yuan T.T."/>
            <person name="Jiang B.G."/>
            <person name="Yang W.F."/>
            <person name="Lam T.T."/>
            <person name="Chang Q.C."/>
            <person name="Ding S.J."/>
            <person name="Wang X.J."/>
            <person name="Zhu J.G."/>
            <person name="Ruan X.D."/>
            <person name="Zhao L."/>
            <person name="Wei J.T."/>
            <person name="Ye R.Z."/>
            <person name="Que T.C."/>
            <person name="Du C.H."/>
            <person name="Zhou Y.H."/>
            <person name="Cheng J.X."/>
            <person name="Dai P.F."/>
            <person name="Guo W.B."/>
            <person name="Han X.H."/>
            <person name="Huang E.J."/>
            <person name="Li L.F."/>
            <person name="Wei W."/>
            <person name="Gao Y.C."/>
            <person name="Liu J.Z."/>
            <person name="Shao H.Z."/>
            <person name="Wang X."/>
            <person name="Wang C.C."/>
            <person name="Yang T.C."/>
            <person name="Huo Q.B."/>
            <person name="Li W."/>
            <person name="Chen H.Y."/>
            <person name="Chen S.E."/>
            <person name="Zhou L.G."/>
            <person name="Ni X.B."/>
            <person name="Tian J.H."/>
            <person name="Sheng Y."/>
            <person name="Liu T."/>
            <person name="Pan Y.S."/>
            <person name="Xia L.Y."/>
            <person name="Li J."/>
            <person name="Zhao F."/>
            <person name="Cao W.C."/>
        </authorList>
    </citation>
    <scope>NUCLEOTIDE SEQUENCE</scope>
    <source>
        <strain evidence="2">Rmic-2018</strain>
    </source>
</reference>